<dbReference type="InterPro" id="IPR015943">
    <property type="entry name" value="WD40/YVTN_repeat-like_dom_sf"/>
</dbReference>
<dbReference type="InterPro" id="IPR000719">
    <property type="entry name" value="Prot_kinase_dom"/>
</dbReference>
<name>A0A518ESQ6_9BACT</name>
<dbReference type="RefSeq" id="WP_145197870.1">
    <property type="nucleotide sequence ID" value="NZ_CP036434.1"/>
</dbReference>
<dbReference type="SMART" id="SM00320">
    <property type="entry name" value="WD40"/>
    <property type="match status" value="2"/>
</dbReference>
<dbReference type="InterPro" id="IPR011047">
    <property type="entry name" value="Quinoprotein_ADH-like_sf"/>
</dbReference>
<evidence type="ECO:0000256" key="4">
    <source>
        <dbReference type="ARBA" id="ARBA00022840"/>
    </source>
</evidence>
<accession>A0A518ESQ6</accession>
<gene>
    <name evidence="9" type="primary">prkC_9</name>
    <name evidence="9" type="ORF">Poly30_26210</name>
</gene>
<feature type="region of interest" description="Disordered" evidence="7">
    <location>
        <begin position="1"/>
        <end position="33"/>
    </location>
</feature>
<dbReference type="InterPro" id="IPR017441">
    <property type="entry name" value="Protein_kinase_ATP_BS"/>
</dbReference>
<dbReference type="PROSITE" id="PS00107">
    <property type="entry name" value="PROTEIN_KINASE_ATP"/>
    <property type="match status" value="1"/>
</dbReference>
<dbReference type="EC" id="2.7.11.1" evidence="9"/>
<organism evidence="9 10">
    <name type="scientific">Saltatorellus ferox</name>
    <dbReference type="NCBI Taxonomy" id="2528018"/>
    <lineage>
        <taxon>Bacteria</taxon>
        <taxon>Pseudomonadati</taxon>
        <taxon>Planctomycetota</taxon>
        <taxon>Planctomycetia</taxon>
        <taxon>Planctomycetia incertae sedis</taxon>
        <taxon>Saltatorellus</taxon>
    </lineage>
</organism>
<evidence type="ECO:0000256" key="1">
    <source>
        <dbReference type="ARBA" id="ARBA00022679"/>
    </source>
</evidence>
<dbReference type="InterPro" id="IPR001680">
    <property type="entry name" value="WD40_rpt"/>
</dbReference>
<dbReference type="OrthoDB" id="6111975at2"/>
<dbReference type="InterPro" id="IPR011009">
    <property type="entry name" value="Kinase-like_dom_sf"/>
</dbReference>
<dbReference type="PROSITE" id="PS50011">
    <property type="entry name" value="PROTEIN_KINASE_DOM"/>
    <property type="match status" value="1"/>
</dbReference>
<sequence length="1263" mass="135142">MTDLGGVETHSDSDEGNGSDEWNGVERRNESSSILSRRRLVDGLDDSGGLSDSSDVMALALDQLITDYFDAQREGRAPSVEDFVAAHPEHEHALRAVLPGASLLDQIGKRAEDASPMARSGDRLGEYKLLGVLGRGGMGVVYEAVQETLGRPVALKVLPASRVVDRKSRERFMREAQAAASLQHPGIVPVYGVGEADGQVYYAMQRVDGVPLDVLTAVARGESASAESSVLVDRALSVVARLRGEAAYAREGSASDGQHGGDARSDVNLNSSDTGRVISKPWISNAVLIAQQIAEALSYAHSRGVLHRDVKPSNVMLDESGRAYVTDFGLCKVEDSSSLTAAGDVVGTLRYVPPERFQGRDDARGDVYGVGMILYELLCGRPAFDQKDRATLVQAVTLHAPPRPRKLNPEIPEDLERIVLTAIAKLPEERYLSSEALISDLAAFQGGRPIRARAPGKLYLAKLFARRNRGLVITAAASALILAVVVGLYVRDLSRLLKEVEAGRARAERMFYHAQVHAAAEAARNNNGGTARALRILDRVEPELRDWVWETMQARCEVGLLTVDEGAAPILSMALDSTQASVAVLREEGLRVHDGTTGALLFEEACELARAVAFVPGSLEALVSDGAEGELRVVTPVGEPASERATAALAVLRDVSAAGVVALDASDRFLACAWDLGRVAVLDMDAESPWAPRLYQVDPGSTVSLALYGKEGRAAFAVRNRPIRVLGPESGRVRRVSGTTASAATALAGASGSDYFVAQGENGSAVRYQDKGQVQIPDGDLTIRESGTVNLAISPDGEMVIGQFQKGRMRIWSKVRGPAMVRVASYLSEPSAILWPSGGDVILTGGLSGEWRVVPRPSFDAGVPGVSEVRGHYSGVQSLSFDEAGEHFATAETSGAWSIWSTDRHLPQAVHVQSTRSIRYTALASVGGKPRLLAAADQSVGVWWIAPEMTAQAYYDPVIEAVEARGVAWLRPGGLALPNHLLTAAVDGRLLLSTSSGAKNWTTQEVWKVDAVLTAFDHHRGSGVTVIGAEDGRVWSLRVNDDGTLAQVTALATFPHPVTSAGIGTLAETVAVLTRDERLHLIDMNGSRPSIRWSVEAASNGSQVRSATAVAADEASGWVVTAGADGALQLWSVIDGLPGPLLESRYGTFTGLEFPAPDSPPISVEERGRVTFIETEGVARMRELASIEPSDAETLLLAFLAPRVRLVEIERILRAEETTARDLEAAEEVALGLANLGRYYNNVSRSQALDVLKRVRERRARGQ</sequence>
<dbReference type="Gene3D" id="3.30.200.20">
    <property type="entry name" value="Phosphorylase Kinase, domain 1"/>
    <property type="match status" value="1"/>
</dbReference>
<keyword evidence="2 6" id="KW-0547">Nucleotide-binding</keyword>
<dbReference type="SMART" id="SM00220">
    <property type="entry name" value="S_TKc"/>
    <property type="match status" value="1"/>
</dbReference>
<feature type="domain" description="Protein kinase" evidence="8">
    <location>
        <begin position="127"/>
        <end position="444"/>
    </location>
</feature>
<dbReference type="GO" id="GO:0005524">
    <property type="term" value="F:ATP binding"/>
    <property type="evidence" value="ECO:0007669"/>
    <property type="project" value="UniProtKB-UniRule"/>
</dbReference>
<evidence type="ECO:0000256" key="6">
    <source>
        <dbReference type="PROSITE-ProRule" id="PRU10141"/>
    </source>
</evidence>
<feature type="repeat" description="WD" evidence="5">
    <location>
        <begin position="869"/>
        <end position="901"/>
    </location>
</feature>
<protein>
    <submittedName>
        <fullName evidence="9">Serine/threonine-protein kinase PrkC</fullName>
        <ecNumber evidence="9">2.7.11.1</ecNumber>
    </submittedName>
</protein>
<dbReference type="SUPFAM" id="SSF56112">
    <property type="entry name" value="Protein kinase-like (PK-like)"/>
    <property type="match status" value="1"/>
</dbReference>
<dbReference type="Pfam" id="PF00069">
    <property type="entry name" value="Pkinase"/>
    <property type="match status" value="2"/>
</dbReference>
<keyword evidence="1 9" id="KW-0808">Transferase</keyword>
<evidence type="ECO:0000256" key="2">
    <source>
        <dbReference type="ARBA" id="ARBA00022741"/>
    </source>
</evidence>
<dbReference type="GO" id="GO:0004674">
    <property type="term" value="F:protein serine/threonine kinase activity"/>
    <property type="evidence" value="ECO:0007669"/>
    <property type="project" value="UniProtKB-EC"/>
</dbReference>
<dbReference type="InterPro" id="IPR008271">
    <property type="entry name" value="Ser/Thr_kinase_AS"/>
</dbReference>
<evidence type="ECO:0000313" key="10">
    <source>
        <dbReference type="Proteomes" id="UP000320390"/>
    </source>
</evidence>
<dbReference type="CDD" id="cd14014">
    <property type="entry name" value="STKc_PknB_like"/>
    <property type="match status" value="1"/>
</dbReference>
<dbReference type="PANTHER" id="PTHR43289">
    <property type="entry name" value="MITOGEN-ACTIVATED PROTEIN KINASE KINASE KINASE 20-RELATED"/>
    <property type="match status" value="1"/>
</dbReference>
<dbReference type="Gene3D" id="2.130.10.10">
    <property type="entry name" value="YVTN repeat-like/Quinoprotein amine dehydrogenase"/>
    <property type="match status" value="2"/>
</dbReference>
<evidence type="ECO:0000259" key="8">
    <source>
        <dbReference type="PROSITE" id="PS50011"/>
    </source>
</evidence>
<dbReference type="SUPFAM" id="SSF50998">
    <property type="entry name" value="Quinoprotein alcohol dehydrogenase-like"/>
    <property type="match status" value="1"/>
</dbReference>
<dbReference type="AlphaFoldDB" id="A0A518ESQ6"/>
<dbReference type="EMBL" id="CP036434">
    <property type="protein sequence ID" value="QDV07102.1"/>
    <property type="molecule type" value="Genomic_DNA"/>
</dbReference>
<keyword evidence="3 9" id="KW-0418">Kinase</keyword>
<evidence type="ECO:0000256" key="7">
    <source>
        <dbReference type="SAM" id="MobiDB-lite"/>
    </source>
</evidence>
<keyword evidence="5" id="KW-0853">WD repeat</keyword>
<feature type="binding site" evidence="6">
    <location>
        <position position="156"/>
    </location>
    <ligand>
        <name>ATP</name>
        <dbReference type="ChEBI" id="CHEBI:30616"/>
    </ligand>
</feature>
<evidence type="ECO:0000313" key="9">
    <source>
        <dbReference type="EMBL" id="QDV07102.1"/>
    </source>
</evidence>
<dbReference type="PROSITE" id="PS50082">
    <property type="entry name" value="WD_REPEATS_2"/>
    <property type="match status" value="1"/>
</dbReference>
<reference evidence="9 10" key="1">
    <citation type="submission" date="2019-02" db="EMBL/GenBank/DDBJ databases">
        <title>Deep-cultivation of Planctomycetes and their phenomic and genomic characterization uncovers novel biology.</title>
        <authorList>
            <person name="Wiegand S."/>
            <person name="Jogler M."/>
            <person name="Boedeker C."/>
            <person name="Pinto D."/>
            <person name="Vollmers J."/>
            <person name="Rivas-Marin E."/>
            <person name="Kohn T."/>
            <person name="Peeters S.H."/>
            <person name="Heuer A."/>
            <person name="Rast P."/>
            <person name="Oberbeckmann S."/>
            <person name="Bunk B."/>
            <person name="Jeske O."/>
            <person name="Meyerdierks A."/>
            <person name="Storesund J.E."/>
            <person name="Kallscheuer N."/>
            <person name="Luecker S."/>
            <person name="Lage O.M."/>
            <person name="Pohl T."/>
            <person name="Merkel B.J."/>
            <person name="Hornburger P."/>
            <person name="Mueller R.-W."/>
            <person name="Bruemmer F."/>
            <person name="Labrenz M."/>
            <person name="Spormann A.M."/>
            <person name="Op den Camp H."/>
            <person name="Overmann J."/>
            <person name="Amann R."/>
            <person name="Jetten M.S.M."/>
            <person name="Mascher T."/>
            <person name="Medema M.H."/>
            <person name="Devos D.P."/>
            <person name="Kaster A.-K."/>
            <person name="Ovreas L."/>
            <person name="Rohde M."/>
            <person name="Galperin M.Y."/>
            <person name="Jogler C."/>
        </authorList>
    </citation>
    <scope>NUCLEOTIDE SEQUENCE [LARGE SCALE GENOMIC DNA]</scope>
    <source>
        <strain evidence="9 10">Poly30</strain>
    </source>
</reference>
<dbReference type="PANTHER" id="PTHR43289:SF34">
    <property type="entry name" value="SERINE_THREONINE-PROTEIN KINASE YBDM-RELATED"/>
    <property type="match status" value="1"/>
</dbReference>
<keyword evidence="10" id="KW-1185">Reference proteome</keyword>
<proteinExistence type="predicted"/>
<evidence type="ECO:0000256" key="3">
    <source>
        <dbReference type="ARBA" id="ARBA00022777"/>
    </source>
</evidence>
<dbReference type="Gene3D" id="1.10.510.10">
    <property type="entry name" value="Transferase(Phosphotransferase) domain 1"/>
    <property type="match status" value="1"/>
</dbReference>
<dbReference type="PROSITE" id="PS00108">
    <property type="entry name" value="PROTEIN_KINASE_ST"/>
    <property type="match status" value="1"/>
</dbReference>
<dbReference type="Proteomes" id="UP000320390">
    <property type="component" value="Chromosome"/>
</dbReference>
<evidence type="ECO:0000256" key="5">
    <source>
        <dbReference type="PROSITE-ProRule" id="PRU00221"/>
    </source>
</evidence>
<keyword evidence="4 6" id="KW-0067">ATP-binding</keyword>